<dbReference type="PANTHER" id="PTHR35498">
    <property type="entry name" value="PROTEIN LOW PSII ACCUMULATION 1, CHLOROPLASTIC"/>
    <property type="match status" value="1"/>
</dbReference>
<accession>A0A5N5IDA0</accession>
<evidence type="ECO:0000313" key="1">
    <source>
        <dbReference type="EMBL" id="KAB2636472.1"/>
    </source>
</evidence>
<dbReference type="PANTHER" id="PTHR35498:SF1">
    <property type="entry name" value="LOW PSII ACCUMULATION-LIKE PROTEIN"/>
    <property type="match status" value="1"/>
</dbReference>
<organism evidence="1 2">
    <name type="scientific">Pyrus ussuriensis x Pyrus communis</name>
    <dbReference type="NCBI Taxonomy" id="2448454"/>
    <lineage>
        <taxon>Eukaryota</taxon>
        <taxon>Viridiplantae</taxon>
        <taxon>Streptophyta</taxon>
        <taxon>Embryophyta</taxon>
        <taxon>Tracheophyta</taxon>
        <taxon>Spermatophyta</taxon>
        <taxon>Magnoliopsida</taxon>
        <taxon>eudicotyledons</taxon>
        <taxon>Gunneridae</taxon>
        <taxon>Pentapetalae</taxon>
        <taxon>rosids</taxon>
        <taxon>fabids</taxon>
        <taxon>Rosales</taxon>
        <taxon>Rosaceae</taxon>
        <taxon>Amygdaloideae</taxon>
        <taxon>Maleae</taxon>
        <taxon>Pyrus</taxon>
    </lineage>
</organism>
<reference evidence="1 2" key="1">
    <citation type="submission" date="2019-09" db="EMBL/GenBank/DDBJ databases">
        <authorList>
            <person name="Ou C."/>
        </authorList>
    </citation>
    <scope>NUCLEOTIDE SEQUENCE [LARGE SCALE GENOMIC DNA]</scope>
    <source>
        <strain evidence="1">S2</strain>
        <tissue evidence="1">Leaf</tissue>
    </source>
</reference>
<reference evidence="2" key="2">
    <citation type="submission" date="2019-10" db="EMBL/GenBank/DDBJ databases">
        <title>A de novo genome assembly of a pear dwarfing rootstock.</title>
        <authorList>
            <person name="Wang F."/>
            <person name="Wang J."/>
            <person name="Li S."/>
            <person name="Zhang Y."/>
            <person name="Fang M."/>
            <person name="Ma L."/>
            <person name="Zhao Y."/>
            <person name="Jiang S."/>
        </authorList>
    </citation>
    <scope>NUCLEOTIDE SEQUENCE [LARGE SCALE GENOMIC DNA]</scope>
</reference>
<dbReference type="AlphaFoldDB" id="A0A5N5IDA0"/>
<evidence type="ECO:0000313" key="2">
    <source>
        <dbReference type="Proteomes" id="UP000327157"/>
    </source>
</evidence>
<keyword evidence="2" id="KW-1185">Reference proteome</keyword>
<name>A0A5N5IDA0_9ROSA</name>
<dbReference type="EMBL" id="SMOL01000004">
    <property type="protein sequence ID" value="KAB2636472.1"/>
    <property type="molecule type" value="Genomic_DNA"/>
</dbReference>
<dbReference type="OrthoDB" id="5130at2759"/>
<proteinExistence type="predicted"/>
<sequence length="189" mass="20967">MPPKLPRVLADLGAVSLFAFLYLRENKAKDAQIARLSREENLSNLKLRVSEKKVIPLSSLRGIAQLVICAGPASFITESFNRSEPFTEGLVERGVLVVPLATDGNVPSFEFEESEEAKDITAKRKGLWRLTPIYVTEWTNWLDEQKKLAGVTSDSPVRVGYPPWNAFVAQLPPVKGIWSGLLDGFDGRV</sequence>
<gene>
    <name evidence="1" type="ORF">D8674_027006</name>
</gene>
<dbReference type="Proteomes" id="UP000327157">
    <property type="component" value="Chromosome 5"/>
</dbReference>
<protein>
    <submittedName>
        <fullName evidence="1">Protein LOW PSII ACCUMULATION 1</fullName>
    </submittedName>
</protein>
<reference evidence="1 2" key="3">
    <citation type="submission" date="2019-11" db="EMBL/GenBank/DDBJ databases">
        <title>A de novo genome assembly of a pear dwarfing rootstock.</title>
        <authorList>
            <person name="Wang F."/>
            <person name="Wang J."/>
            <person name="Li S."/>
            <person name="Zhang Y."/>
            <person name="Fang M."/>
            <person name="Ma L."/>
            <person name="Zhao Y."/>
            <person name="Jiang S."/>
        </authorList>
    </citation>
    <scope>NUCLEOTIDE SEQUENCE [LARGE SCALE GENOMIC DNA]</scope>
    <source>
        <strain evidence="1">S2</strain>
        <tissue evidence="1">Leaf</tissue>
    </source>
</reference>
<comment type="caution">
    <text evidence="1">The sequence shown here is derived from an EMBL/GenBank/DDBJ whole genome shotgun (WGS) entry which is preliminary data.</text>
</comment>